<dbReference type="SMART" id="SM00363">
    <property type="entry name" value="S4"/>
    <property type="match status" value="1"/>
</dbReference>
<comment type="catalytic activity">
    <reaction evidence="6">
        <text>a uridine in RNA = a pseudouridine in RNA</text>
        <dbReference type="Rhea" id="RHEA:48348"/>
        <dbReference type="Rhea" id="RHEA-COMP:12068"/>
        <dbReference type="Rhea" id="RHEA-COMP:12069"/>
        <dbReference type="ChEBI" id="CHEBI:65314"/>
        <dbReference type="ChEBI" id="CHEBI:65315"/>
    </reaction>
</comment>
<gene>
    <name evidence="8" type="ORF">FRY97_20910</name>
</gene>
<evidence type="ECO:0000256" key="1">
    <source>
        <dbReference type="ARBA" id="ARBA00010876"/>
    </source>
</evidence>
<dbReference type="SUPFAM" id="SSF55174">
    <property type="entry name" value="Alpha-L RNA-binding motif"/>
    <property type="match status" value="1"/>
</dbReference>
<protein>
    <recommendedName>
        <fullName evidence="6">Pseudouridine synthase</fullName>
        <ecNumber evidence="6">5.4.99.-</ecNumber>
    </recommendedName>
</protein>
<dbReference type="GO" id="GO:0000455">
    <property type="term" value="P:enzyme-directed rRNA pseudouridine synthesis"/>
    <property type="evidence" value="ECO:0007669"/>
    <property type="project" value="TreeGrafter"/>
</dbReference>
<evidence type="ECO:0000256" key="4">
    <source>
        <dbReference type="PIRSR" id="PIRSR606225-1"/>
    </source>
</evidence>
<dbReference type="CDD" id="cd00165">
    <property type="entry name" value="S4"/>
    <property type="match status" value="1"/>
</dbReference>
<name>A0A5C6RGC3_9BACT</name>
<dbReference type="SUPFAM" id="SSF55120">
    <property type="entry name" value="Pseudouridine synthase"/>
    <property type="match status" value="1"/>
</dbReference>
<dbReference type="PANTHER" id="PTHR21600:SF44">
    <property type="entry name" value="RIBOSOMAL LARGE SUBUNIT PSEUDOURIDINE SYNTHASE D"/>
    <property type="match status" value="1"/>
</dbReference>
<dbReference type="InterPro" id="IPR036986">
    <property type="entry name" value="S4_RNA-bd_sf"/>
</dbReference>
<comment type="similarity">
    <text evidence="1 6">Belongs to the pseudouridine synthase RluA family.</text>
</comment>
<dbReference type="CDD" id="cd02869">
    <property type="entry name" value="PseudoU_synth_RluA_like"/>
    <property type="match status" value="1"/>
</dbReference>
<dbReference type="InterPro" id="IPR020103">
    <property type="entry name" value="PsdUridine_synth_cat_dom_sf"/>
</dbReference>
<evidence type="ECO:0000256" key="6">
    <source>
        <dbReference type="RuleBase" id="RU362028"/>
    </source>
</evidence>
<dbReference type="GO" id="GO:0120159">
    <property type="term" value="F:rRNA pseudouridine synthase activity"/>
    <property type="evidence" value="ECO:0007669"/>
    <property type="project" value="UniProtKB-ARBA"/>
</dbReference>
<accession>A0A5C6RGC3</accession>
<feature type="domain" description="RNA-binding S4" evidence="7">
    <location>
        <begin position="25"/>
        <end position="91"/>
    </location>
</feature>
<dbReference type="Gene3D" id="3.10.290.10">
    <property type="entry name" value="RNA-binding S4 domain"/>
    <property type="match status" value="1"/>
</dbReference>
<evidence type="ECO:0000256" key="2">
    <source>
        <dbReference type="ARBA" id="ARBA00022884"/>
    </source>
</evidence>
<dbReference type="FunFam" id="3.30.2350.10:FF:000006">
    <property type="entry name" value="Pseudouridine synthase"/>
    <property type="match status" value="1"/>
</dbReference>
<dbReference type="InterPro" id="IPR050188">
    <property type="entry name" value="RluA_PseudoU_synthase"/>
</dbReference>
<evidence type="ECO:0000256" key="3">
    <source>
        <dbReference type="ARBA" id="ARBA00023235"/>
    </source>
</evidence>
<keyword evidence="2 5" id="KW-0694">RNA-binding</keyword>
<evidence type="ECO:0000259" key="7">
    <source>
        <dbReference type="SMART" id="SM00363"/>
    </source>
</evidence>
<dbReference type="PROSITE" id="PS01129">
    <property type="entry name" value="PSI_RLU"/>
    <property type="match status" value="1"/>
</dbReference>
<evidence type="ECO:0000313" key="8">
    <source>
        <dbReference type="EMBL" id="TXB60076.1"/>
    </source>
</evidence>
<dbReference type="Pfam" id="PF01479">
    <property type="entry name" value="S4"/>
    <property type="match status" value="1"/>
</dbReference>
<dbReference type="GO" id="GO:0003723">
    <property type="term" value="F:RNA binding"/>
    <property type="evidence" value="ECO:0007669"/>
    <property type="project" value="UniProtKB-KW"/>
</dbReference>
<dbReference type="Pfam" id="PF00849">
    <property type="entry name" value="PseudoU_synth_2"/>
    <property type="match status" value="1"/>
</dbReference>
<keyword evidence="9" id="KW-1185">Reference proteome</keyword>
<sequence length="348" mass="39650">MQQDNHSDDYYDHKIIKVDPGQSILRIDKFLFDRLENVSRSRVQDAIRSGAVTVDGKDIKPNYKIKPGEEISIVVPQHHGKRNEIKAQDIPLDIIYEDDDLLIVNKAPGMVVHPGIGNPDGTLVNALAHHFGKSGLPVLDGNNNDQIGLVHRIDKDTSGLLVVAKTDYAMSHLAKQFFNHTIDRKYIAMVWGNFEEQEGTIDAHVGRHPRNRLLFAAFPEGDSGKWAVTHYRVLEDLYYVSLVECKLETGRTHQIRVHMKHLGHPLFSDVRYGGDLIVKGTVFSKYKSFVENTFQLLPRQALHARSLGFVHPRTGEQMHFESELPNDINQALERWRKYLADRKAKDNL</sequence>
<dbReference type="EC" id="5.4.99.-" evidence="6"/>
<keyword evidence="3 6" id="KW-0413">Isomerase</keyword>
<dbReference type="InterPro" id="IPR006224">
    <property type="entry name" value="PsdUridine_synth_RluA-like_CS"/>
</dbReference>
<dbReference type="PROSITE" id="PS50889">
    <property type="entry name" value="S4"/>
    <property type="match status" value="1"/>
</dbReference>
<comment type="caution">
    <text evidence="8">The sequence shown here is derived from an EMBL/GenBank/DDBJ whole genome shotgun (WGS) entry which is preliminary data.</text>
</comment>
<dbReference type="NCBIfam" id="TIGR00005">
    <property type="entry name" value="rluA_subfam"/>
    <property type="match status" value="1"/>
</dbReference>
<organism evidence="8 9">
    <name type="scientific">Phaeodactylibacter luteus</name>
    <dbReference type="NCBI Taxonomy" id="1564516"/>
    <lineage>
        <taxon>Bacteria</taxon>
        <taxon>Pseudomonadati</taxon>
        <taxon>Bacteroidota</taxon>
        <taxon>Saprospiria</taxon>
        <taxon>Saprospirales</taxon>
        <taxon>Haliscomenobacteraceae</taxon>
        <taxon>Phaeodactylibacter</taxon>
    </lineage>
</organism>
<dbReference type="EMBL" id="VOOR01000083">
    <property type="protein sequence ID" value="TXB60076.1"/>
    <property type="molecule type" value="Genomic_DNA"/>
</dbReference>
<feature type="active site" evidence="4">
    <location>
        <position position="154"/>
    </location>
</feature>
<dbReference type="Proteomes" id="UP000321580">
    <property type="component" value="Unassembled WGS sequence"/>
</dbReference>
<dbReference type="OrthoDB" id="9807829at2"/>
<comment type="function">
    <text evidence="6">Responsible for synthesis of pseudouridine from uracil.</text>
</comment>
<proteinExistence type="inferred from homology"/>
<dbReference type="RefSeq" id="WP_147169572.1">
    <property type="nucleotide sequence ID" value="NZ_VOOR01000083.1"/>
</dbReference>
<evidence type="ECO:0000313" key="9">
    <source>
        <dbReference type="Proteomes" id="UP000321580"/>
    </source>
</evidence>
<dbReference type="PANTHER" id="PTHR21600">
    <property type="entry name" value="MITOCHONDRIAL RNA PSEUDOURIDINE SYNTHASE"/>
    <property type="match status" value="1"/>
</dbReference>
<dbReference type="InterPro" id="IPR006145">
    <property type="entry name" value="PsdUridine_synth_RsuA/RluA"/>
</dbReference>
<dbReference type="Gene3D" id="3.30.2350.10">
    <property type="entry name" value="Pseudouridine synthase"/>
    <property type="match status" value="1"/>
</dbReference>
<dbReference type="AlphaFoldDB" id="A0A5C6RGC3"/>
<evidence type="ECO:0000256" key="5">
    <source>
        <dbReference type="PROSITE-ProRule" id="PRU00182"/>
    </source>
</evidence>
<dbReference type="InterPro" id="IPR006225">
    <property type="entry name" value="PsdUridine_synth_RluC/D"/>
</dbReference>
<dbReference type="InterPro" id="IPR002942">
    <property type="entry name" value="S4_RNA-bd"/>
</dbReference>
<reference evidence="8 9" key="1">
    <citation type="submission" date="2019-08" db="EMBL/GenBank/DDBJ databases">
        <title>Genome of Phaeodactylibacter luteus.</title>
        <authorList>
            <person name="Bowman J.P."/>
        </authorList>
    </citation>
    <scope>NUCLEOTIDE SEQUENCE [LARGE SCALE GENOMIC DNA]</scope>
    <source>
        <strain evidence="8 9">KCTC 42180</strain>
    </source>
</reference>